<organism evidence="1 2">
    <name type="scientific">Romanomermis culicivorax</name>
    <name type="common">Nematode worm</name>
    <dbReference type="NCBI Taxonomy" id="13658"/>
    <lineage>
        <taxon>Eukaryota</taxon>
        <taxon>Metazoa</taxon>
        <taxon>Ecdysozoa</taxon>
        <taxon>Nematoda</taxon>
        <taxon>Enoplea</taxon>
        <taxon>Dorylaimia</taxon>
        <taxon>Mermithida</taxon>
        <taxon>Mermithoidea</taxon>
        <taxon>Mermithidae</taxon>
        <taxon>Romanomermis</taxon>
    </lineage>
</organism>
<accession>A0A915KYV8</accession>
<evidence type="ECO:0000313" key="1">
    <source>
        <dbReference type="Proteomes" id="UP000887565"/>
    </source>
</evidence>
<proteinExistence type="predicted"/>
<dbReference type="AlphaFoldDB" id="A0A915KYV8"/>
<sequence>MRQMGHQIEEAKWRRKDDLTGNQEKGVALFSIRGGNTISRNGGLGCDVTSMGASCQLDRATIAR</sequence>
<keyword evidence="1" id="KW-1185">Reference proteome</keyword>
<reference evidence="2" key="1">
    <citation type="submission" date="2022-11" db="UniProtKB">
        <authorList>
            <consortium name="WormBaseParasite"/>
        </authorList>
    </citation>
    <scope>IDENTIFICATION</scope>
</reference>
<evidence type="ECO:0000313" key="2">
    <source>
        <dbReference type="WBParaSite" id="nRc.2.0.1.t42682-RA"/>
    </source>
</evidence>
<dbReference type="Proteomes" id="UP000887565">
    <property type="component" value="Unplaced"/>
</dbReference>
<name>A0A915KYV8_ROMCU</name>
<dbReference type="WBParaSite" id="nRc.2.0.1.t42682-RA">
    <property type="protein sequence ID" value="nRc.2.0.1.t42682-RA"/>
    <property type="gene ID" value="nRc.2.0.1.g42682"/>
</dbReference>
<protein>
    <submittedName>
        <fullName evidence="2">Uncharacterized protein</fullName>
    </submittedName>
</protein>